<dbReference type="InterPro" id="IPR034904">
    <property type="entry name" value="FSCA_dom_sf"/>
</dbReference>
<dbReference type="PANTHER" id="PTHR11178">
    <property type="entry name" value="IRON-SULFUR CLUSTER SCAFFOLD PROTEIN NFU-RELATED"/>
    <property type="match status" value="1"/>
</dbReference>
<feature type="domain" description="NIF system FeS cluster assembly NifU C-terminal" evidence="4">
    <location>
        <begin position="29"/>
        <end position="94"/>
    </location>
</feature>
<accession>A0A1G6M9H5</accession>
<dbReference type="AlphaFoldDB" id="A0A1G6M9H5"/>
<comment type="function">
    <text evidence="2">May be involved in the formation or repair of [Fe-S] clusters present in iron-sulfur proteins.</text>
</comment>
<name>A0A1G6M9H5_9ACTN</name>
<dbReference type="RefSeq" id="WP_256324532.1">
    <property type="nucleotide sequence ID" value="NZ_DBFONV010000008.1"/>
</dbReference>
<dbReference type="STRING" id="604330.SAMN04489857_0403"/>
<dbReference type="SUPFAM" id="SSF117916">
    <property type="entry name" value="Fe-S cluster assembly (FSCA) domain-like"/>
    <property type="match status" value="1"/>
</dbReference>
<sequence length="99" mass="10515">MAENINQTNDQAAPAEGEAKQGVNRELLEATIDVIRQSLQADGGDVVLVNCTDDGVVTLEMQGACAGCPLSSYDMSEGIERILKEHVPGVTKVEPAMAW</sequence>
<reference evidence="6" key="1">
    <citation type="submission" date="2016-10" db="EMBL/GenBank/DDBJ databases">
        <authorList>
            <person name="Varghese N."/>
            <person name="Submissions S."/>
        </authorList>
    </citation>
    <scope>NUCLEOTIDE SEQUENCE [LARGE SCALE GENOMIC DNA]</scope>
    <source>
        <strain evidence="6">DSM 22619</strain>
    </source>
</reference>
<evidence type="ECO:0000256" key="3">
    <source>
        <dbReference type="SAM" id="MobiDB-lite"/>
    </source>
</evidence>
<feature type="region of interest" description="Disordered" evidence="3">
    <location>
        <begin position="1"/>
        <end position="21"/>
    </location>
</feature>
<dbReference type="GO" id="GO:0016226">
    <property type="term" value="P:iron-sulfur cluster assembly"/>
    <property type="evidence" value="ECO:0007669"/>
    <property type="project" value="InterPro"/>
</dbReference>
<keyword evidence="6" id="KW-1185">Reference proteome</keyword>
<dbReference type="PANTHER" id="PTHR11178:SF1">
    <property type="entry name" value="NFU1 IRON-SULFUR CLUSTER SCAFFOLD HOMOLOG, MITOCHONDRIAL"/>
    <property type="match status" value="1"/>
</dbReference>
<dbReference type="EMBL" id="FMZL01000019">
    <property type="protein sequence ID" value="SDC52110.1"/>
    <property type="molecule type" value="Genomic_DNA"/>
</dbReference>
<dbReference type="GO" id="GO:0005506">
    <property type="term" value="F:iron ion binding"/>
    <property type="evidence" value="ECO:0007669"/>
    <property type="project" value="InterPro"/>
</dbReference>
<dbReference type="Gene3D" id="3.30.300.130">
    <property type="entry name" value="Fe-S cluster assembly (FSCA)"/>
    <property type="match status" value="1"/>
</dbReference>
<dbReference type="InterPro" id="IPR001075">
    <property type="entry name" value="NIF_FeS_clus_asmbl_NifU_C"/>
</dbReference>
<evidence type="ECO:0000313" key="6">
    <source>
        <dbReference type="Proteomes" id="UP000198528"/>
    </source>
</evidence>
<dbReference type="GO" id="GO:0051536">
    <property type="term" value="F:iron-sulfur cluster binding"/>
    <property type="evidence" value="ECO:0007669"/>
    <property type="project" value="InterPro"/>
</dbReference>
<evidence type="ECO:0000259" key="4">
    <source>
        <dbReference type="Pfam" id="PF01106"/>
    </source>
</evidence>
<protein>
    <submittedName>
        <fullName evidence="5">Fe-S cluster biogenesis protein NfuA, 4Fe-4S-binding domain</fullName>
    </submittedName>
</protein>
<evidence type="ECO:0000256" key="2">
    <source>
        <dbReference type="ARBA" id="ARBA00049958"/>
    </source>
</evidence>
<organism evidence="5 6">
    <name type="scientific">Parafannyhessea umbonata</name>
    <dbReference type="NCBI Taxonomy" id="604330"/>
    <lineage>
        <taxon>Bacteria</taxon>
        <taxon>Bacillati</taxon>
        <taxon>Actinomycetota</taxon>
        <taxon>Coriobacteriia</taxon>
        <taxon>Coriobacteriales</taxon>
        <taxon>Atopobiaceae</taxon>
        <taxon>Parafannyhessea</taxon>
    </lineage>
</organism>
<dbReference type="Proteomes" id="UP000198528">
    <property type="component" value="Unassembled WGS sequence"/>
</dbReference>
<gene>
    <name evidence="5" type="ORF">SAMN04487824_11919</name>
</gene>
<evidence type="ECO:0000256" key="1">
    <source>
        <dbReference type="ARBA" id="ARBA00006420"/>
    </source>
</evidence>
<evidence type="ECO:0000313" key="5">
    <source>
        <dbReference type="EMBL" id="SDC52110.1"/>
    </source>
</evidence>
<feature type="compositionally biased region" description="Polar residues" evidence="3">
    <location>
        <begin position="1"/>
        <end position="11"/>
    </location>
</feature>
<proteinExistence type="inferred from homology"/>
<dbReference type="Pfam" id="PF01106">
    <property type="entry name" value="NifU"/>
    <property type="match status" value="1"/>
</dbReference>
<comment type="similarity">
    <text evidence="1">Belongs to the NifU family.</text>
</comment>